<feature type="domain" description="DUF1707" evidence="3">
    <location>
        <begin position="101"/>
        <end position="153"/>
    </location>
</feature>
<gene>
    <name evidence="4" type="ORF">HDA44_006593</name>
</gene>
<evidence type="ECO:0000313" key="4">
    <source>
        <dbReference type="EMBL" id="MBB5983252.1"/>
    </source>
</evidence>
<evidence type="ECO:0000256" key="2">
    <source>
        <dbReference type="SAM" id="Phobius"/>
    </source>
</evidence>
<evidence type="ECO:0000259" key="3">
    <source>
        <dbReference type="Pfam" id="PF08044"/>
    </source>
</evidence>
<accession>A0A841DX79</accession>
<reference evidence="4 5" key="1">
    <citation type="submission" date="2020-08" db="EMBL/GenBank/DDBJ databases">
        <title>Sequencing the genomes of 1000 actinobacteria strains.</title>
        <authorList>
            <person name="Klenk H.-P."/>
        </authorList>
    </citation>
    <scope>NUCLEOTIDE SEQUENCE [LARGE SCALE GENOMIC DNA]</scope>
    <source>
        <strain evidence="4 5">DSM 17294</strain>
    </source>
</reference>
<feature type="region of interest" description="Disordered" evidence="1">
    <location>
        <begin position="1"/>
        <end position="23"/>
    </location>
</feature>
<dbReference type="AlphaFoldDB" id="A0A841DX79"/>
<proteinExistence type="predicted"/>
<keyword evidence="2" id="KW-0812">Transmembrane</keyword>
<keyword evidence="2" id="KW-1133">Transmembrane helix</keyword>
<evidence type="ECO:0000313" key="5">
    <source>
        <dbReference type="Proteomes" id="UP000558997"/>
    </source>
</evidence>
<dbReference type="Proteomes" id="UP000558997">
    <property type="component" value="Unassembled WGS sequence"/>
</dbReference>
<feature type="region of interest" description="Disordered" evidence="1">
    <location>
        <begin position="35"/>
        <end position="105"/>
    </location>
</feature>
<keyword evidence="2" id="KW-0472">Membrane</keyword>
<keyword evidence="5" id="KW-1185">Reference proteome</keyword>
<evidence type="ECO:0000256" key="1">
    <source>
        <dbReference type="SAM" id="MobiDB-lite"/>
    </source>
</evidence>
<dbReference type="RefSeq" id="WP_238352602.1">
    <property type="nucleotide sequence ID" value="NZ_BAAAVN010000002.1"/>
</dbReference>
<comment type="caution">
    <text evidence="4">The sequence shown here is derived from an EMBL/GenBank/DDBJ whole genome shotgun (WGS) entry which is preliminary data.</text>
</comment>
<name>A0A841DX79_9ACTN</name>
<dbReference type="EMBL" id="JACHNF010000001">
    <property type="protein sequence ID" value="MBB5983252.1"/>
    <property type="molecule type" value="Genomic_DNA"/>
</dbReference>
<dbReference type="Pfam" id="PF08044">
    <property type="entry name" value="DUF1707"/>
    <property type="match status" value="1"/>
</dbReference>
<feature type="transmembrane region" description="Helical" evidence="2">
    <location>
        <begin position="201"/>
        <end position="220"/>
    </location>
</feature>
<dbReference type="InterPro" id="IPR012551">
    <property type="entry name" value="DUF1707_SHOCT-like"/>
</dbReference>
<sequence>MSASSDRDRRAAARAARREWHREWQRNWQREWQSWNGPSWNGSGWNGGAGAQTGRRGTSWPMMLNNLQDSTTRREDDGEQAGQRGDGEETGRRGGSAGKRLRIGDSERDRAVSALGEHFVAGRLTQAEFEERSEQATRARYVDDIEPLFDDLPASAEVQVAQQGWPVRGPRRAAPPPAFLMIAPFLMVGLVISSIALTAPWLLWGLFWIVLISGMSRQRWQQNRR</sequence>
<organism evidence="4 5">
    <name type="scientific">Kribbella solani</name>
    <dbReference type="NCBI Taxonomy" id="236067"/>
    <lineage>
        <taxon>Bacteria</taxon>
        <taxon>Bacillati</taxon>
        <taxon>Actinomycetota</taxon>
        <taxon>Actinomycetes</taxon>
        <taxon>Propionibacteriales</taxon>
        <taxon>Kribbellaceae</taxon>
        <taxon>Kribbella</taxon>
    </lineage>
</organism>
<protein>
    <recommendedName>
        <fullName evidence="3">DUF1707 domain-containing protein</fullName>
    </recommendedName>
</protein>